<evidence type="ECO:0000313" key="3">
    <source>
        <dbReference type="Proteomes" id="UP001597467"/>
    </source>
</evidence>
<reference evidence="3" key="1">
    <citation type="journal article" date="2019" name="Int. J. Syst. Evol. Microbiol.">
        <title>The Global Catalogue of Microorganisms (GCM) 10K type strain sequencing project: providing services to taxonomists for standard genome sequencing and annotation.</title>
        <authorList>
            <consortium name="The Broad Institute Genomics Platform"/>
            <consortium name="The Broad Institute Genome Sequencing Center for Infectious Disease"/>
            <person name="Wu L."/>
            <person name="Ma J."/>
        </authorList>
    </citation>
    <scope>NUCLEOTIDE SEQUENCE [LARGE SCALE GENOMIC DNA]</scope>
    <source>
        <strain evidence="3">KCTC 42808</strain>
    </source>
</reference>
<organism evidence="2 3">
    <name type="scientific">Lacinutrix gracilariae</name>
    <dbReference type="NCBI Taxonomy" id="1747198"/>
    <lineage>
        <taxon>Bacteria</taxon>
        <taxon>Pseudomonadati</taxon>
        <taxon>Bacteroidota</taxon>
        <taxon>Flavobacteriia</taxon>
        <taxon>Flavobacteriales</taxon>
        <taxon>Flavobacteriaceae</taxon>
        <taxon>Lacinutrix</taxon>
    </lineage>
</organism>
<feature type="transmembrane region" description="Helical" evidence="1">
    <location>
        <begin position="34"/>
        <end position="54"/>
    </location>
</feature>
<gene>
    <name evidence="2" type="ORF">ACFSSB_09860</name>
</gene>
<keyword evidence="1" id="KW-0472">Membrane</keyword>
<keyword evidence="1" id="KW-0812">Transmembrane</keyword>
<name>A0ABW5K4H4_9FLAO</name>
<dbReference type="EMBL" id="JBHULM010000011">
    <property type="protein sequence ID" value="MFD2542620.1"/>
    <property type="molecule type" value="Genomic_DNA"/>
</dbReference>
<dbReference type="RefSeq" id="WP_379903681.1">
    <property type="nucleotide sequence ID" value="NZ_JBHULM010000011.1"/>
</dbReference>
<dbReference type="Proteomes" id="UP001597467">
    <property type="component" value="Unassembled WGS sequence"/>
</dbReference>
<accession>A0ABW5K4H4</accession>
<keyword evidence="1" id="KW-1133">Transmembrane helix</keyword>
<comment type="caution">
    <text evidence="2">The sequence shown here is derived from an EMBL/GenBank/DDBJ whole genome shotgun (WGS) entry which is preliminary data.</text>
</comment>
<sequence>MKPIKIITFIAFVASLTSIVSGFALNLPYSQKLIGFGVVGLFLIVFPLFSYYRWKNKDINDYMLNKENLDKMRKREGDTRKL</sequence>
<evidence type="ECO:0000313" key="2">
    <source>
        <dbReference type="EMBL" id="MFD2542620.1"/>
    </source>
</evidence>
<proteinExistence type="predicted"/>
<evidence type="ECO:0000256" key="1">
    <source>
        <dbReference type="SAM" id="Phobius"/>
    </source>
</evidence>
<protein>
    <submittedName>
        <fullName evidence="2">Uncharacterized protein</fullName>
    </submittedName>
</protein>
<keyword evidence="3" id="KW-1185">Reference proteome</keyword>